<evidence type="ECO:0000313" key="5">
    <source>
        <dbReference type="Proteomes" id="UP001058533"/>
    </source>
</evidence>
<dbReference type="PANTHER" id="PTHR30203:SF32">
    <property type="entry name" value="CATION EFFLUX SYSTEM PROTEIN CUSC"/>
    <property type="match status" value="1"/>
</dbReference>
<evidence type="ECO:0000256" key="1">
    <source>
        <dbReference type="ARBA" id="ARBA00007613"/>
    </source>
</evidence>
<dbReference type="EMBL" id="CP101740">
    <property type="protein sequence ID" value="UUL82241.1"/>
    <property type="molecule type" value="Genomic_DNA"/>
</dbReference>
<proteinExistence type="inferred from homology"/>
<dbReference type="InterPro" id="IPR003423">
    <property type="entry name" value="OMP_efflux"/>
</dbReference>
<keyword evidence="2" id="KW-1134">Transmembrane beta strand</keyword>
<dbReference type="SUPFAM" id="SSF56954">
    <property type="entry name" value="Outer membrane efflux proteins (OEP)"/>
    <property type="match status" value="1"/>
</dbReference>
<dbReference type="Gene3D" id="2.20.200.10">
    <property type="entry name" value="Outer membrane efflux proteins (OEP)"/>
    <property type="match status" value="1"/>
</dbReference>
<reference evidence="4" key="1">
    <citation type="submission" date="2022-07" db="EMBL/GenBank/DDBJ databases">
        <title>Sphingomonas sp. nov., a novel bacterium isolated from the north slope of the Mount Everest.</title>
        <authorList>
            <person name="Cui X."/>
            <person name="Liu Y."/>
        </authorList>
    </citation>
    <scope>NUCLEOTIDE SEQUENCE</scope>
    <source>
        <strain evidence="4">S5-59</strain>
    </source>
</reference>
<accession>A0ABY5L8G2</accession>
<protein>
    <submittedName>
        <fullName evidence="4">Efflux transporter outer membrane subunit</fullName>
    </submittedName>
</protein>
<comment type="similarity">
    <text evidence="1 2">Belongs to the outer membrane factor (OMF) (TC 1.B.17) family.</text>
</comment>
<dbReference type="InterPro" id="IPR010131">
    <property type="entry name" value="MdtP/NodT-like"/>
</dbReference>
<gene>
    <name evidence="4" type="ORF">NMP03_13800</name>
</gene>
<keyword evidence="2" id="KW-0564">Palmitate</keyword>
<keyword evidence="2" id="KW-0449">Lipoprotein</keyword>
<dbReference type="RefSeq" id="WP_256506041.1">
    <property type="nucleotide sequence ID" value="NZ_CP101740.1"/>
</dbReference>
<organism evidence="4 5">
    <name type="scientific">Sphingomonas qomolangmaensis</name>
    <dbReference type="NCBI Taxonomy" id="2918765"/>
    <lineage>
        <taxon>Bacteria</taxon>
        <taxon>Pseudomonadati</taxon>
        <taxon>Pseudomonadota</taxon>
        <taxon>Alphaproteobacteria</taxon>
        <taxon>Sphingomonadales</taxon>
        <taxon>Sphingomonadaceae</taxon>
        <taxon>Sphingomonas</taxon>
    </lineage>
</organism>
<comment type="subcellular location">
    <subcellularLocation>
        <location evidence="2">Cell membrane</location>
        <topology evidence="2">Lipid-anchor</topology>
    </subcellularLocation>
</comment>
<dbReference type="Gene3D" id="1.20.1600.10">
    <property type="entry name" value="Outer membrane efflux proteins (OEP)"/>
    <property type="match status" value="1"/>
</dbReference>
<feature type="region of interest" description="Disordered" evidence="3">
    <location>
        <begin position="474"/>
        <end position="493"/>
    </location>
</feature>
<dbReference type="Proteomes" id="UP001058533">
    <property type="component" value="Chromosome"/>
</dbReference>
<dbReference type="NCBIfam" id="TIGR01845">
    <property type="entry name" value="outer_NodT"/>
    <property type="match status" value="1"/>
</dbReference>
<sequence>MKTLKNRWAILAAMALPIAGCSLEPSYERPGPAVPGQFPVGGPYPALPVSGAQPVRYTDIFRDPRLQTIIGRALANNQNLQVALGNVRSARGQLRSARADLLPSFTGLAGASVARNRGAAQGFGGAGGGVTQIYNASAGLTAFEIDLFGRVRSTANAALNEYLATEAGVRAARLTLVGETASAYYTLATDRSLLAIAEDTVRSAQRSVELTRARLQGGIIGRTDLRQAETILQQARADRADLTAVVAQDRNALELLVGAPVTDAELPQSIETADPLLAELPAALDSRILLARPDVVQAEYTLRAANARIGAARAQFFPSISLTGLVGFASNALGSLFTNSGFTYNGGADAGVPLFDGGFNRGNLETTQAQRDIAVAQYRLTIQTAFREVSGALARRGVIAEQYAAQLALQEAAADTFRLSDARYREGIDGFLTTLDAQRTLYGARRSLALTRLVRADNLVTLYRTLGGADLVPEASIAPPDAPRGSEVLRGER</sequence>
<keyword evidence="2" id="KW-0472">Membrane</keyword>
<name>A0ABY5L8G2_9SPHN</name>
<evidence type="ECO:0000256" key="2">
    <source>
        <dbReference type="RuleBase" id="RU362097"/>
    </source>
</evidence>
<keyword evidence="5" id="KW-1185">Reference proteome</keyword>
<dbReference type="PANTHER" id="PTHR30203">
    <property type="entry name" value="OUTER MEMBRANE CATION EFFLUX PROTEIN"/>
    <property type="match status" value="1"/>
</dbReference>
<evidence type="ECO:0000256" key="3">
    <source>
        <dbReference type="SAM" id="MobiDB-lite"/>
    </source>
</evidence>
<evidence type="ECO:0000313" key="4">
    <source>
        <dbReference type="EMBL" id="UUL82241.1"/>
    </source>
</evidence>
<dbReference type="Pfam" id="PF02321">
    <property type="entry name" value="OEP"/>
    <property type="match status" value="2"/>
</dbReference>
<keyword evidence="2" id="KW-0812">Transmembrane</keyword>